<dbReference type="Gene3D" id="2.130.10.10">
    <property type="entry name" value="YVTN repeat-like/Quinoprotein amine dehydrogenase"/>
    <property type="match status" value="1"/>
</dbReference>
<feature type="domain" description="LRRK2 beta-propeller" evidence="4">
    <location>
        <begin position="231"/>
        <end position="294"/>
    </location>
</feature>
<organism evidence="5 6">
    <name type="scientific">Sulfurimonas crateris</name>
    <dbReference type="NCBI Taxonomy" id="2574727"/>
    <lineage>
        <taxon>Bacteria</taxon>
        <taxon>Pseudomonadati</taxon>
        <taxon>Campylobacterota</taxon>
        <taxon>Epsilonproteobacteria</taxon>
        <taxon>Campylobacterales</taxon>
        <taxon>Sulfurimonadaceae</taxon>
        <taxon>Sulfurimonas</taxon>
    </lineage>
</organism>
<evidence type="ECO:0000256" key="1">
    <source>
        <dbReference type="ARBA" id="ARBA00022574"/>
    </source>
</evidence>
<evidence type="ECO:0000313" key="6">
    <source>
        <dbReference type="Proteomes" id="UP000309561"/>
    </source>
</evidence>
<dbReference type="PROSITE" id="PS50082">
    <property type="entry name" value="WD_REPEATS_2"/>
    <property type="match status" value="1"/>
</dbReference>
<dbReference type="InterPro" id="IPR056602">
    <property type="entry name" value="Beta-prop_LRRK2"/>
</dbReference>
<dbReference type="Proteomes" id="UP000309561">
    <property type="component" value="Unassembled WGS sequence"/>
</dbReference>
<reference evidence="5 6" key="1">
    <citation type="submission" date="2019-04" db="EMBL/GenBank/DDBJ databases">
        <title>Sulfurimonas crateris sp. nov. a facultative anaerobic sulfur-oxidizing chemolithautotrophic bacterium isolated from a terrestrial mud vulcano.</title>
        <authorList>
            <person name="Ratnikova N.M."/>
            <person name="Slobodkin A.I."/>
            <person name="Merkel A.Y."/>
            <person name="Novikov A."/>
            <person name="Bonch-Osmolovskaya E.A."/>
            <person name="Slobodkina G.B."/>
        </authorList>
    </citation>
    <scope>NUCLEOTIDE SEQUENCE [LARGE SCALE GENOMIC DNA]</scope>
    <source>
        <strain evidence="5 6">SN118</strain>
    </source>
</reference>
<keyword evidence="6" id="KW-1185">Reference proteome</keyword>
<proteinExistence type="predicted"/>
<dbReference type="Pfam" id="PF00400">
    <property type="entry name" value="WD40"/>
    <property type="match status" value="2"/>
</dbReference>
<sequence>MKPIKKSSFSEAVIYTQILDAKTLLAVDALTTVRYLDIETLKLLDELKVDVSHTRYGSKVVSFSGDAKYFALIDKEYKTSMLYETKGKKLLTKVDRHQGDVSCVAIEPHGRYMFSCGDEGITYGIDINSAQLTFTLPPHKDFVTDIAFTQDGKWVATSGYDKNISLYNLAMMTPHGKLKAHSAPVLKVQFLEDGRLFSLDKKSTAIVWNVNSANVIARLKGIHDEVLSVCVGSKNRFLFLGTKLGYVLVYDLLTYEQISKKYIKLSDAITSLSFDEAREELIVGSANGELLVYDIFDKEKHLRELLEQKKYSHISGCIRENPLLAYTKPHRTFEILWEKTLQRAKLLLENSEKVKAEEIFKDFMLIASKKQQMQKLLSEYSEYEKFLSYVKSKKLSLAYALVNLHPLYKETKVYKSMEAQWERDLVLAKKYMLDQKLSHKVQEILLPYRGISEKSALIQELIQNVNLYKRFREAITHRKFKLALEIVKQAEFLKEYPEYKALINYSDNLYMKAQVMLGNGDTNSALQIFHILLDFDDFRDEAKESIALIEAKRKFFGAIKEENSALAYTIMDEFETLKESQDGKLLNAQWEEDLKKADDLALYANIEGTKGILAKYMKIKSKTQEIADVFSKAHITQLYKALDENMEQKKVENGIKNYMLYYGLTKRIEGFFEDFKVKFPHTKININSQKQGLIESWRPSMIVNSIL</sequence>
<dbReference type="PANTHER" id="PTHR19848">
    <property type="entry name" value="WD40 REPEAT PROTEIN"/>
    <property type="match status" value="1"/>
</dbReference>
<keyword evidence="2" id="KW-0677">Repeat</keyword>
<keyword evidence="1 3" id="KW-0853">WD repeat</keyword>
<dbReference type="AlphaFoldDB" id="A0A4V5TM10"/>
<dbReference type="InterPro" id="IPR001680">
    <property type="entry name" value="WD40_rpt"/>
</dbReference>
<comment type="caution">
    <text evidence="5">The sequence shown here is derived from an EMBL/GenBank/DDBJ whole genome shotgun (WGS) entry which is preliminary data.</text>
</comment>
<accession>A0A4V5TM10</accession>
<protein>
    <recommendedName>
        <fullName evidence="4">LRRK2 beta-propeller domain-containing protein</fullName>
    </recommendedName>
</protein>
<dbReference type="PANTHER" id="PTHR19848:SF8">
    <property type="entry name" value="F-BOX AND WD REPEAT DOMAIN CONTAINING 7"/>
    <property type="match status" value="1"/>
</dbReference>
<name>A0A4V5TM10_9BACT</name>
<evidence type="ECO:0000256" key="2">
    <source>
        <dbReference type="ARBA" id="ARBA00022737"/>
    </source>
</evidence>
<dbReference type="PROSITE" id="PS50294">
    <property type="entry name" value="WD_REPEATS_REGION"/>
    <property type="match status" value="1"/>
</dbReference>
<dbReference type="Pfam" id="PF23748">
    <property type="entry name" value="Beta-prop_LRRK2"/>
    <property type="match status" value="1"/>
</dbReference>
<dbReference type="SMART" id="SM00320">
    <property type="entry name" value="WD40"/>
    <property type="match status" value="5"/>
</dbReference>
<feature type="repeat" description="WD" evidence="3">
    <location>
        <begin position="136"/>
        <end position="169"/>
    </location>
</feature>
<evidence type="ECO:0000313" key="5">
    <source>
        <dbReference type="EMBL" id="TKI69963.1"/>
    </source>
</evidence>
<dbReference type="RefSeq" id="WP_137012893.1">
    <property type="nucleotide sequence ID" value="NZ_SZPX01000003.1"/>
</dbReference>
<dbReference type="OrthoDB" id="5337252at2"/>
<dbReference type="EMBL" id="SZPX01000003">
    <property type="protein sequence ID" value="TKI69963.1"/>
    <property type="molecule type" value="Genomic_DNA"/>
</dbReference>
<evidence type="ECO:0000259" key="4">
    <source>
        <dbReference type="Pfam" id="PF23748"/>
    </source>
</evidence>
<dbReference type="InterPro" id="IPR036322">
    <property type="entry name" value="WD40_repeat_dom_sf"/>
</dbReference>
<gene>
    <name evidence="5" type="ORF">FCU45_04950</name>
</gene>
<evidence type="ECO:0000256" key="3">
    <source>
        <dbReference type="PROSITE-ProRule" id="PRU00221"/>
    </source>
</evidence>
<dbReference type="InterPro" id="IPR015943">
    <property type="entry name" value="WD40/YVTN_repeat-like_dom_sf"/>
</dbReference>
<dbReference type="SUPFAM" id="SSF50978">
    <property type="entry name" value="WD40 repeat-like"/>
    <property type="match status" value="1"/>
</dbReference>